<protein>
    <submittedName>
        <fullName evidence="4">GNAT family N-acetyltransferase</fullName>
    </submittedName>
</protein>
<dbReference type="PROSITE" id="PS51186">
    <property type="entry name" value="GNAT"/>
    <property type="match status" value="1"/>
</dbReference>
<evidence type="ECO:0000313" key="5">
    <source>
        <dbReference type="Proteomes" id="UP000535908"/>
    </source>
</evidence>
<dbReference type="SUPFAM" id="SSF55729">
    <property type="entry name" value="Acyl-CoA N-acyltransferases (Nat)"/>
    <property type="match status" value="1"/>
</dbReference>
<sequence length="151" mass="17402">MEIKKWAEYDIIPYEALLLADPNISEIKRYFYQSDVFLIQEKEYTVGVVCIQNKEDCSEIVNIAVLAEYQGLGYGKQLLDYAIAHVKQFHNKNLIVKTANSSIQALAFYQKAGFRMVEIVPNYFTTSYSKSIWENGILAQDQIILQLSWMG</sequence>
<keyword evidence="2" id="KW-0012">Acyltransferase</keyword>
<dbReference type="InterPro" id="IPR051556">
    <property type="entry name" value="N-term/lysine_N-AcTrnsfr"/>
</dbReference>
<feature type="domain" description="N-acetyltransferase" evidence="3">
    <location>
        <begin position="1"/>
        <end position="133"/>
    </location>
</feature>
<evidence type="ECO:0000256" key="1">
    <source>
        <dbReference type="ARBA" id="ARBA00022679"/>
    </source>
</evidence>
<evidence type="ECO:0000313" key="4">
    <source>
        <dbReference type="EMBL" id="MBC1937832.1"/>
    </source>
</evidence>
<dbReference type="CDD" id="cd04301">
    <property type="entry name" value="NAT_SF"/>
    <property type="match status" value="1"/>
</dbReference>
<organism evidence="4 5">
    <name type="scientific">Listeria grandensis</name>
    <dbReference type="NCBI Taxonomy" id="1494963"/>
    <lineage>
        <taxon>Bacteria</taxon>
        <taxon>Bacillati</taxon>
        <taxon>Bacillota</taxon>
        <taxon>Bacilli</taxon>
        <taxon>Bacillales</taxon>
        <taxon>Listeriaceae</taxon>
        <taxon>Listeria</taxon>
    </lineage>
</organism>
<dbReference type="RefSeq" id="WP_185410849.1">
    <property type="nucleotide sequence ID" value="NZ_JAARRE010000010.1"/>
</dbReference>
<dbReference type="AlphaFoldDB" id="A0A7X0Y7G5"/>
<dbReference type="PANTHER" id="PTHR42919:SF8">
    <property type="entry name" value="N-ALPHA-ACETYLTRANSFERASE 50"/>
    <property type="match status" value="1"/>
</dbReference>
<dbReference type="InterPro" id="IPR000182">
    <property type="entry name" value="GNAT_dom"/>
</dbReference>
<dbReference type="InterPro" id="IPR016181">
    <property type="entry name" value="Acyl_CoA_acyltransferase"/>
</dbReference>
<evidence type="ECO:0000259" key="3">
    <source>
        <dbReference type="PROSITE" id="PS51186"/>
    </source>
</evidence>
<name>A0A7X0Y7G5_9LIST</name>
<dbReference type="GO" id="GO:0016747">
    <property type="term" value="F:acyltransferase activity, transferring groups other than amino-acyl groups"/>
    <property type="evidence" value="ECO:0007669"/>
    <property type="project" value="InterPro"/>
</dbReference>
<keyword evidence="1 4" id="KW-0808">Transferase</keyword>
<accession>A0A7X0Y7G5</accession>
<comment type="caution">
    <text evidence="4">The sequence shown here is derived from an EMBL/GenBank/DDBJ whole genome shotgun (WGS) entry which is preliminary data.</text>
</comment>
<evidence type="ECO:0000256" key="2">
    <source>
        <dbReference type="ARBA" id="ARBA00023315"/>
    </source>
</evidence>
<proteinExistence type="predicted"/>
<reference evidence="4 5" key="1">
    <citation type="submission" date="2020-03" db="EMBL/GenBank/DDBJ databases">
        <title>Soil Listeria distribution.</title>
        <authorList>
            <person name="Liao J."/>
            <person name="Wiedmann M."/>
        </authorList>
    </citation>
    <scope>NUCLEOTIDE SEQUENCE [LARGE SCALE GENOMIC DNA]</scope>
    <source>
        <strain evidence="4 5">FSL L7-0741</strain>
    </source>
</reference>
<dbReference type="PANTHER" id="PTHR42919">
    <property type="entry name" value="N-ALPHA-ACETYLTRANSFERASE"/>
    <property type="match status" value="1"/>
</dbReference>
<dbReference type="EMBL" id="JAARWN010000025">
    <property type="protein sequence ID" value="MBC1937832.1"/>
    <property type="molecule type" value="Genomic_DNA"/>
</dbReference>
<dbReference type="Gene3D" id="3.40.630.30">
    <property type="match status" value="1"/>
</dbReference>
<dbReference type="Proteomes" id="UP000535908">
    <property type="component" value="Unassembled WGS sequence"/>
</dbReference>
<dbReference type="Pfam" id="PF00583">
    <property type="entry name" value="Acetyltransf_1"/>
    <property type="match status" value="1"/>
</dbReference>
<gene>
    <name evidence="4" type="ORF">HCA69_15825</name>
</gene>